<evidence type="ECO:0000256" key="1">
    <source>
        <dbReference type="SAM" id="Phobius"/>
    </source>
</evidence>
<proteinExistence type="predicted"/>
<name>A0AAU8A7F2_9FIRM</name>
<keyword evidence="1" id="KW-0812">Transmembrane</keyword>
<reference evidence="2" key="1">
    <citation type="submission" date="2023-02" db="EMBL/GenBank/DDBJ databases">
        <title>Gut commensal Christensenella minuta modulates host metabolism via a new class of secondary bile acids.</title>
        <authorList>
            <person name="Liu C."/>
        </authorList>
    </citation>
    <scope>NUCLEOTIDE SEQUENCE</scope>
    <source>
        <strain evidence="2">CA70</strain>
    </source>
</reference>
<gene>
    <name evidence="2" type="ORF">PUP29_09515</name>
</gene>
<evidence type="ECO:0000313" key="2">
    <source>
        <dbReference type="EMBL" id="XCC61762.1"/>
    </source>
</evidence>
<protein>
    <recommendedName>
        <fullName evidence="3">Bacterial Pleckstrin homology domain-containing protein</fullName>
    </recommendedName>
</protein>
<sequence>MKQDGSRIITCQLIAVVIVLAAVACMFVYGEQPLSADIGPEELTIRGMHGISVPLSEIKTISLMEETVSDRFPHASRMNGCRGFSGILRGYFSSGSSGGFMLFGVADAAPTLCITRKNAIDIYISDPDAEKTRALYGALRAALS</sequence>
<keyword evidence="1" id="KW-1133">Transmembrane helix</keyword>
<dbReference type="PROSITE" id="PS51257">
    <property type="entry name" value="PROKAR_LIPOPROTEIN"/>
    <property type="match status" value="1"/>
</dbReference>
<dbReference type="EMBL" id="CP117826">
    <property type="protein sequence ID" value="XCC61762.1"/>
    <property type="molecule type" value="Genomic_DNA"/>
</dbReference>
<dbReference type="AlphaFoldDB" id="A0AAU8A7F2"/>
<keyword evidence="1" id="KW-0472">Membrane</keyword>
<evidence type="ECO:0008006" key="3">
    <source>
        <dbReference type="Google" id="ProtNLM"/>
    </source>
</evidence>
<feature type="transmembrane region" description="Helical" evidence="1">
    <location>
        <begin position="12"/>
        <end position="30"/>
    </location>
</feature>
<organism evidence="2">
    <name type="scientific">Christensenella massiliensis</name>
    <dbReference type="NCBI Taxonomy" id="1805714"/>
    <lineage>
        <taxon>Bacteria</taxon>
        <taxon>Bacillati</taxon>
        <taxon>Bacillota</taxon>
        <taxon>Clostridia</taxon>
        <taxon>Christensenellales</taxon>
        <taxon>Christensenellaceae</taxon>
        <taxon>Christensenella</taxon>
    </lineage>
</organism>
<accession>A0AAU8A7F2</accession>
<dbReference type="RefSeq" id="WP_079546140.1">
    <property type="nucleotide sequence ID" value="NZ_CP117826.1"/>
</dbReference>